<keyword evidence="2" id="KW-1185">Reference proteome</keyword>
<proteinExistence type="predicted"/>
<gene>
    <name evidence="1" type="ORF">GCM10009749_24480</name>
</gene>
<evidence type="ECO:0000313" key="2">
    <source>
        <dbReference type="Proteomes" id="UP001500002"/>
    </source>
</evidence>
<sequence length="558" mass="61345">MTSLATDLDRLGAEFWQWRDATSFRTSDDIPRVERPAGWVPRFDPAAIDEFRLALAGFTERWKAIDDGGLAGLPVENHVDHRLLGAALARVHWEVEVLRNWERDAVFLTSQVLGPWFDLLLPPPPFDARRRRDLVRVLEAIPGAVEQAIANLERAGVATLARVAAADLADIGARLERSVAAVAPLTDAATAAALRGAQPAASEALERYRVWLEASADRLGPDVIVGRDAFTWYLRHVALVARDPDELVRAAMHDYRRSIVAEAVTRTRYRDVPEPPLAASAEAESVAEAAAEAEVRALYESADLLSQPDSLRHYRFAPTPAYLEPIAFLGVNDDLTSIGRVAEDATSYVPDPAPGLPYFDAANARDPRLGIIHEGTHSQQLALSWAHPNPLRRHFIDSIANEGIAHYNEELMLTAGLFADSPHSQTIVHNFMRLRALRVVVDVNLATGAFSLPEAVDFFVRMVPIDVETATEETSYYVATPGLAMSYLVGKHEVMRLVADAAAAAALDGAEFSLRDVHDFVWRNGNVPMSLLRWQLLGDRSDIDVIDAVGPWWAALPG</sequence>
<dbReference type="InterPro" id="IPR010281">
    <property type="entry name" value="DUF885"/>
</dbReference>
<dbReference type="Pfam" id="PF05960">
    <property type="entry name" value="DUF885"/>
    <property type="match status" value="2"/>
</dbReference>
<name>A0ABN2M8X0_9MICO</name>
<comment type="caution">
    <text evidence="1">The sequence shown here is derived from an EMBL/GenBank/DDBJ whole genome shotgun (WGS) entry which is preliminary data.</text>
</comment>
<accession>A0ABN2M8X0</accession>
<dbReference type="Proteomes" id="UP001500002">
    <property type="component" value="Unassembled WGS sequence"/>
</dbReference>
<reference evidence="1 2" key="1">
    <citation type="journal article" date="2019" name="Int. J. Syst. Evol. Microbiol.">
        <title>The Global Catalogue of Microorganisms (GCM) 10K type strain sequencing project: providing services to taxonomists for standard genome sequencing and annotation.</title>
        <authorList>
            <consortium name="The Broad Institute Genomics Platform"/>
            <consortium name="The Broad Institute Genome Sequencing Center for Infectious Disease"/>
            <person name="Wu L."/>
            <person name="Ma J."/>
        </authorList>
    </citation>
    <scope>NUCLEOTIDE SEQUENCE [LARGE SCALE GENOMIC DNA]</scope>
    <source>
        <strain evidence="1 2">JCM 14322</strain>
    </source>
</reference>
<dbReference type="EMBL" id="BAAANJ010000009">
    <property type="protein sequence ID" value="GAA1814164.1"/>
    <property type="molecule type" value="Genomic_DNA"/>
</dbReference>
<evidence type="ECO:0000313" key="1">
    <source>
        <dbReference type="EMBL" id="GAA1814164.1"/>
    </source>
</evidence>
<dbReference type="PANTHER" id="PTHR33361">
    <property type="entry name" value="GLR0591 PROTEIN"/>
    <property type="match status" value="1"/>
</dbReference>
<organism evidence="1 2">
    <name type="scientific">Agromyces neolithicus</name>
    <dbReference type="NCBI Taxonomy" id="269420"/>
    <lineage>
        <taxon>Bacteria</taxon>
        <taxon>Bacillati</taxon>
        <taxon>Actinomycetota</taxon>
        <taxon>Actinomycetes</taxon>
        <taxon>Micrococcales</taxon>
        <taxon>Microbacteriaceae</taxon>
        <taxon>Agromyces</taxon>
    </lineage>
</organism>
<protein>
    <submittedName>
        <fullName evidence="1">DUF885 domain-containing protein</fullName>
    </submittedName>
</protein>
<dbReference type="RefSeq" id="WP_344296544.1">
    <property type="nucleotide sequence ID" value="NZ_BAAANJ010000009.1"/>
</dbReference>
<dbReference type="PANTHER" id="PTHR33361:SF2">
    <property type="entry name" value="DUF885 DOMAIN-CONTAINING PROTEIN"/>
    <property type="match status" value="1"/>
</dbReference>